<dbReference type="STRING" id="1798539.A2994_03970"/>
<sequence length="189" mass="20413">MIGSLGVGEVLGGVARGVNQALGGAEFSRTVEENARLAQERYLGATGATGEMVYKMGKREIDTGDRNKLGEYAAALTEEGKAYDVLNNVPGAKEGYLNSIYGPDLVDENVVDHFNRFGSVASLAGEALRKLLDGRGQRGDEFKATSPLTERLTFELRTQPKTEENGRFQGGLRKAIADIRRLSPFAKSN</sequence>
<evidence type="ECO:0000313" key="1">
    <source>
        <dbReference type="EMBL" id="OGB84957.1"/>
    </source>
</evidence>
<reference evidence="1 2" key="1">
    <citation type="journal article" date="2016" name="Nat. Commun.">
        <title>Thousands of microbial genomes shed light on interconnected biogeochemical processes in an aquifer system.</title>
        <authorList>
            <person name="Anantharaman K."/>
            <person name="Brown C.T."/>
            <person name="Hug L.A."/>
            <person name="Sharon I."/>
            <person name="Castelle C.J."/>
            <person name="Probst A.J."/>
            <person name="Thomas B.C."/>
            <person name="Singh A."/>
            <person name="Wilkins M.J."/>
            <person name="Karaoz U."/>
            <person name="Brodie E.L."/>
            <person name="Williams K.H."/>
            <person name="Hubbard S.S."/>
            <person name="Banfield J.F."/>
        </authorList>
    </citation>
    <scope>NUCLEOTIDE SEQUENCE [LARGE SCALE GENOMIC DNA]</scope>
</reference>
<dbReference type="Proteomes" id="UP000179010">
    <property type="component" value="Unassembled WGS sequence"/>
</dbReference>
<dbReference type="AlphaFoldDB" id="A0A1F4PMP3"/>
<organism evidence="1 2">
    <name type="scientific">candidate division Kazan bacterium RIFCSPLOWO2_01_FULL_48_13</name>
    <dbReference type="NCBI Taxonomy" id="1798539"/>
    <lineage>
        <taxon>Bacteria</taxon>
        <taxon>Bacteria division Kazan-3B-28</taxon>
    </lineage>
</organism>
<comment type="caution">
    <text evidence="1">The sequence shown here is derived from an EMBL/GenBank/DDBJ whole genome shotgun (WGS) entry which is preliminary data.</text>
</comment>
<gene>
    <name evidence="1" type="ORF">A2994_03970</name>
</gene>
<proteinExistence type="predicted"/>
<protein>
    <submittedName>
        <fullName evidence="1">Uncharacterized protein</fullName>
    </submittedName>
</protein>
<accession>A0A1F4PMP3</accession>
<evidence type="ECO:0000313" key="2">
    <source>
        <dbReference type="Proteomes" id="UP000179010"/>
    </source>
</evidence>
<name>A0A1F4PMP3_UNCK3</name>
<dbReference type="EMBL" id="METE01000015">
    <property type="protein sequence ID" value="OGB84957.1"/>
    <property type="molecule type" value="Genomic_DNA"/>
</dbReference>